<proteinExistence type="predicted"/>
<dbReference type="InterPro" id="IPR007263">
    <property type="entry name" value="DCC1-like"/>
</dbReference>
<dbReference type="InterPro" id="IPR052927">
    <property type="entry name" value="DCC_oxidoreductase"/>
</dbReference>
<sequence length="139" mass="15735">MTSIPAPIWLYDGVCVLCSGGVRYTLRHERDHDIRFVAIQSQEGRALAQAHGIDPDEPDSFLFIEGGLALAKSEGVLALARHLNGPVRLLLLGRALPKRWRDWLYDRVARNRYRLFGQKTSCDMPDPATRHRFTLPDSP</sequence>
<dbReference type="PANTHER" id="PTHR33639:SF2">
    <property type="entry name" value="DUF393 DOMAIN-CONTAINING PROTEIN"/>
    <property type="match status" value="1"/>
</dbReference>
<keyword evidence="2" id="KW-1185">Reference proteome</keyword>
<dbReference type="EMBL" id="FOAN01000002">
    <property type="protein sequence ID" value="SEK82073.1"/>
    <property type="molecule type" value="Genomic_DNA"/>
</dbReference>
<name>A0A1H7K5C8_9HYPH</name>
<dbReference type="GO" id="GO:0015035">
    <property type="term" value="F:protein-disulfide reductase activity"/>
    <property type="evidence" value="ECO:0007669"/>
    <property type="project" value="InterPro"/>
</dbReference>
<reference evidence="2" key="1">
    <citation type="submission" date="2016-10" db="EMBL/GenBank/DDBJ databases">
        <authorList>
            <person name="Varghese N."/>
            <person name="Submissions S."/>
        </authorList>
    </citation>
    <scope>NUCLEOTIDE SEQUENCE [LARGE SCALE GENOMIC DNA]</scope>
    <source>
        <strain evidence="2">LMG 26383,CCUG 61248,R- 45681</strain>
    </source>
</reference>
<accession>A0A1H7K5C8</accession>
<dbReference type="PANTHER" id="PTHR33639">
    <property type="entry name" value="THIOL-DISULFIDE OXIDOREDUCTASE DCC"/>
    <property type="match status" value="1"/>
</dbReference>
<dbReference type="OrthoDB" id="9785438at2"/>
<protein>
    <submittedName>
        <fullName evidence="1">Predicted thiol-disulfide oxidoreductase YuxK, DCC family</fullName>
    </submittedName>
</protein>
<evidence type="ECO:0000313" key="2">
    <source>
        <dbReference type="Proteomes" id="UP000199664"/>
    </source>
</evidence>
<dbReference type="STRING" id="1036779.SAMN04515666_10291"/>
<dbReference type="RefSeq" id="WP_091830821.1">
    <property type="nucleotide sequence ID" value="NZ_FOAN01000002.1"/>
</dbReference>
<dbReference type="Proteomes" id="UP000199664">
    <property type="component" value="Unassembled WGS sequence"/>
</dbReference>
<organism evidence="1 2">
    <name type="scientific">Bosea lupini</name>
    <dbReference type="NCBI Taxonomy" id="1036779"/>
    <lineage>
        <taxon>Bacteria</taxon>
        <taxon>Pseudomonadati</taxon>
        <taxon>Pseudomonadota</taxon>
        <taxon>Alphaproteobacteria</taxon>
        <taxon>Hyphomicrobiales</taxon>
        <taxon>Boseaceae</taxon>
        <taxon>Bosea</taxon>
    </lineage>
</organism>
<dbReference type="Pfam" id="PF04134">
    <property type="entry name" value="DCC1-like"/>
    <property type="match status" value="1"/>
</dbReference>
<gene>
    <name evidence="1" type="ORF">SAMN04515666_10291</name>
</gene>
<dbReference type="AlphaFoldDB" id="A0A1H7K5C8"/>
<evidence type="ECO:0000313" key="1">
    <source>
        <dbReference type="EMBL" id="SEK82073.1"/>
    </source>
</evidence>